<keyword evidence="4" id="KW-1185">Reference proteome</keyword>
<accession>A0ABY7YIZ1</accession>
<reference evidence="3 4" key="1">
    <citation type="submission" date="2023-02" db="EMBL/GenBank/DDBJ databases">
        <title>Devosia algicola sp. nov., isolated from the phycosphere of marine algae.</title>
        <authorList>
            <person name="Kim J.M."/>
            <person name="Lee J.K."/>
            <person name="Choi B.J."/>
            <person name="Bayburt H."/>
            <person name="Jeon C.O."/>
        </authorList>
    </citation>
    <scope>NUCLEOTIDE SEQUENCE [LARGE SCALE GENOMIC DNA]</scope>
    <source>
        <strain evidence="3 4">G20-9</strain>
    </source>
</reference>
<organism evidence="3 4">
    <name type="scientific">Devosia algicola</name>
    <dbReference type="NCBI Taxonomy" id="3026418"/>
    <lineage>
        <taxon>Bacteria</taxon>
        <taxon>Pseudomonadati</taxon>
        <taxon>Pseudomonadota</taxon>
        <taxon>Alphaproteobacteria</taxon>
        <taxon>Hyphomicrobiales</taxon>
        <taxon>Devosiaceae</taxon>
        <taxon>Devosia</taxon>
    </lineage>
</organism>
<dbReference type="RefSeq" id="WP_282217571.1">
    <property type="nucleotide sequence ID" value="NZ_CP118246.1"/>
</dbReference>
<evidence type="ECO:0000313" key="3">
    <source>
        <dbReference type="EMBL" id="WDR01159.1"/>
    </source>
</evidence>
<keyword evidence="1" id="KW-0175">Coiled coil</keyword>
<gene>
    <name evidence="3" type="ORF">PSQ19_09680</name>
</gene>
<feature type="region of interest" description="Disordered" evidence="2">
    <location>
        <begin position="61"/>
        <end position="80"/>
    </location>
</feature>
<dbReference type="EMBL" id="CP118246">
    <property type="protein sequence ID" value="WDR01159.1"/>
    <property type="molecule type" value="Genomic_DNA"/>
</dbReference>
<protein>
    <submittedName>
        <fullName evidence="3">Uncharacterized protein</fullName>
    </submittedName>
</protein>
<name>A0ABY7YIZ1_9HYPH</name>
<feature type="coiled-coil region" evidence="1">
    <location>
        <begin position="2"/>
        <end position="36"/>
    </location>
</feature>
<evidence type="ECO:0000256" key="1">
    <source>
        <dbReference type="SAM" id="Coils"/>
    </source>
</evidence>
<evidence type="ECO:0000313" key="4">
    <source>
        <dbReference type="Proteomes" id="UP001220530"/>
    </source>
</evidence>
<evidence type="ECO:0000256" key="2">
    <source>
        <dbReference type="SAM" id="MobiDB-lite"/>
    </source>
</evidence>
<dbReference type="Proteomes" id="UP001220530">
    <property type="component" value="Chromosome"/>
</dbReference>
<sequence>MLVAQTQEEAQLTLRIQQLEEQLRTLNGQMDGLTFQLTQMQTLIDRMQQDNEARFEALERGAGGKNDAATQSEGVTPDGALPQDPSNVPMTDIPEQGVVPLPGKLKLTLPSRTGLAHQWTISVRRVIRLSEPERVGAPNWARARRSISIIVRVKSAPTMQMLMPNIKRVMRQ</sequence>
<proteinExistence type="predicted"/>